<dbReference type="GO" id="GO:0000339">
    <property type="term" value="F:RNA cap binding"/>
    <property type="evidence" value="ECO:0007669"/>
    <property type="project" value="InterPro"/>
</dbReference>
<dbReference type="PANTHER" id="PTHR22792">
    <property type="entry name" value="LUPUS LA PROTEIN-RELATED"/>
    <property type="match status" value="1"/>
</dbReference>
<evidence type="ECO:0000256" key="2">
    <source>
        <dbReference type="PROSITE-ProRule" id="PRU00332"/>
    </source>
</evidence>
<organism evidence="6 7">
    <name type="scientific">Dorcoceras hygrometricum</name>
    <dbReference type="NCBI Taxonomy" id="472368"/>
    <lineage>
        <taxon>Eukaryota</taxon>
        <taxon>Viridiplantae</taxon>
        <taxon>Streptophyta</taxon>
        <taxon>Embryophyta</taxon>
        <taxon>Tracheophyta</taxon>
        <taxon>Spermatophyta</taxon>
        <taxon>Magnoliopsida</taxon>
        <taxon>eudicotyledons</taxon>
        <taxon>Gunneridae</taxon>
        <taxon>Pentapetalae</taxon>
        <taxon>asterids</taxon>
        <taxon>lamiids</taxon>
        <taxon>Lamiales</taxon>
        <taxon>Gesneriaceae</taxon>
        <taxon>Didymocarpoideae</taxon>
        <taxon>Trichosporeae</taxon>
        <taxon>Loxocarpinae</taxon>
        <taxon>Dorcoceras</taxon>
    </lineage>
</organism>
<dbReference type="InterPro" id="IPR036388">
    <property type="entry name" value="WH-like_DNA-bd_sf"/>
</dbReference>
<dbReference type="SMART" id="SM00684">
    <property type="entry name" value="DM15"/>
    <property type="match status" value="3"/>
</dbReference>
<keyword evidence="7" id="KW-1185">Reference proteome</keyword>
<sequence length="959" mass="106614">MVMGGNVSDGDRDISTDSPWKTSATTSPVEDAASDSWPALSEARQRPNISANVCPDSSVISPPQKDEVHACDAAQAKVEQLKTNGRGTFKYPRKPHGIYHNKSGPKQGLSGAPQSPVPIPAPAPLCYHPTGPPVFSGMLFMPPISAGGYAYQVSNGYFPRPAAQILKSGSDTPAQEFVPPVNGGFHPLPYVDSSANISSSVRRFPRVKERGGQMSSSWNNQSPVIYYNTHSLQTMGPRPFVSPPFFGPSGFVGGPYLAGVTSFFPAAPPGSVRVPYQPPLVPYPVKPGVTMPPTPTMSLRASIVTQIEYYFSDENLQTDHYLISLMDGEGWVPISIIAGFRRIKKMNTEIPFILDALLSSETIEVQGEMIRRRSTWSKWVPSAISKSSPPIPKKKSVAANTRQHVDKPLVSREAQNFTLQNSNLRMGLDLIPDNKNICSKDGHDPKKEMPALPNLDVDDIQGSANGFSCTPLLDEDLKLEPKLARDCHPPNLGRSEDDKDFNDQAIERLVIVTKNKRMSDGPGEESKAISSELASAINDPVNFDEQELESKLSADENSIYPQNDGPLNSNAPDCPAREIDCECPVHFNSRLKQNEDCFKQQSLHKRLFLGNFGSHGIYQNSLRMVSSESQPSDSIGFYFSPPPDGDGLRDSKLSASPCNKLSGTSPPVGSVPKSSFQHPIYRLLEENHFKQQTYKEYLRRCLSERKNLGIGCSEEMNTLYRFWSFFLWDIFIPSMYDDFRTVALEDASAGYNYGMECLFRFYSYGLEKEFRERLYESFEQLTLDFYKKGNLYGLKRYWEFHHLRKDGETEPLKKHPELERLLRDEYRTLDDFPCTQDQSVVIGAQVQWDPMTLSRCPHALIFNSVGRQFIKIKIQDFDDHKSLLHQTSTIEVVITYHLELAVTRFHLRPPSAKSLGTASEENNNVGSNITDGVIGIGIAATAVGLLACGIVSALSTRKK</sequence>
<proteinExistence type="predicted"/>
<dbReference type="SMART" id="SM00715">
    <property type="entry name" value="LA"/>
    <property type="match status" value="1"/>
</dbReference>
<feature type="domain" description="HTH La-type RNA-binding" evidence="5">
    <location>
        <begin position="293"/>
        <end position="382"/>
    </location>
</feature>
<dbReference type="EMBL" id="KQ997000">
    <property type="protein sequence ID" value="KZV44433.1"/>
    <property type="molecule type" value="Genomic_DNA"/>
</dbReference>
<dbReference type="OrthoDB" id="340227at2759"/>
<evidence type="ECO:0000313" key="7">
    <source>
        <dbReference type="Proteomes" id="UP000250235"/>
    </source>
</evidence>
<dbReference type="InterPro" id="IPR045180">
    <property type="entry name" value="La_dom_prot"/>
</dbReference>
<keyword evidence="1 2" id="KW-0694">RNA-binding</keyword>
<accession>A0A2Z7CCK0</accession>
<keyword evidence="4" id="KW-0812">Transmembrane</keyword>
<gene>
    <name evidence="6" type="ORF">F511_19334</name>
</gene>
<dbReference type="Gene3D" id="1.10.10.10">
    <property type="entry name" value="Winged helix-like DNA-binding domain superfamily/Winged helix DNA-binding domain"/>
    <property type="match status" value="1"/>
</dbReference>
<name>A0A2Z7CCK0_9LAMI</name>
<dbReference type="Pfam" id="PF05383">
    <property type="entry name" value="La"/>
    <property type="match status" value="1"/>
</dbReference>
<evidence type="ECO:0000259" key="5">
    <source>
        <dbReference type="PROSITE" id="PS50961"/>
    </source>
</evidence>
<protein>
    <submittedName>
        <fullName evidence="6">Lupus la ribonucleoprotein isoform 1</fullName>
    </submittedName>
</protein>
<dbReference type="GO" id="GO:0048255">
    <property type="term" value="P:mRNA stabilization"/>
    <property type="evidence" value="ECO:0007669"/>
    <property type="project" value="InterPro"/>
</dbReference>
<evidence type="ECO:0000256" key="1">
    <source>
        <dbReference type="ARBA" id="ARBA00022884"/>
    </source>
</evidence>
<feature type="transmembrane region" description="Helical" evidence="4">
    <location>
        <begin position="932"/>
        <end position="954"/>
    </location>
</feature>
<dbReference type="InterPro" id="IPR006607">
    <property type="entry name" value="DM15"/>
</dbReference>
<feature type="region of interest" description="Disordered" evidence="3">
    <location>
        <begin position="1"/>
        <end position="61"/>
    </location>
</feature>
<dbReference type="SUPFAM" id="SSF46785">
    <property type="entry name" value="Winged helix' DNA-binding domain"/>
    <property type="match status" value="1"/>
</dbReference>
<reference evidence="6 7" key="1">
    <citation type="journal article" date="2015" name="Proc. Natl. Acad. Sci. U.S.A.">
        <title>The resurrection genome of Boea hygrometrica: A blueprint for survival of dehydration.</title>
        <authorList>
            <person name="Xiao L."/>
            <person name="Yang G."/>
            <person name="Zhang L."/>
            <person name="Yang X."/>
            <person name="Zhao S."/>
            <person name="Ji Z."/>
            <person name="Zhou Q."/>
            <person name="Hu M."/>
            <person name="Wang Y."/>
            <person name="Chen M."/>
            <person name="Xu Y."/>
            <person name="Jin H."/>
            <person name="Xiao X."/>
            <person name="Hu G."/>
            <person name="Bao F."/>
            <person name="Hu Y."/>
            <person name="Wan P."/>
            <person name="Li L."/>
            <person name="Deng X."/>
            <person name="Kuang T."/>
            <person name="Xiang C."/>
            <person name="Zhu J.K."/>
            <person name="Oliver M.J."/>
            <person name="He Y."/>
        </authorList>
    </citation>
    <scope>NUCLEOTIDE SEQUENCE [LARGE SCALE GENOMIC DNA]</scope>
    <source>
        <strain evidence="7">cv. XS01</strain>
    </source>
</reference>
<dbReference type="PROSITE" id="PS50961">
    <property type="entry name" value="HTH_LA"/>
    <property type="match status" value="1"/>
</dbReference>
<evidence type="ECO:0000256" key="4">
    <source>
        <dbReference type="SAM" id="Phobius"/>
    </source>
</evidence>
<dbReference type="InterPro" id="IPR006630">
    <property type="entry name" value="La_HTH"/>
</dbReference>
<keyword evidence="4" id="KW-0472">Membrane</keyword>
<evidence type="ECO:0000256" key="3">
    <source>
        <dbReference type="SAM" id="MobiDB-lite"/>
    </source>
</evidence>
<keyword evidence="6" id="KW-0687">Ribonucleoprotein</keyword>
<dbReference type="CDD" id="cd07323">
    <property type="entry name" value="LAM"/>
    <property type="match status" value="1"/>
</dbReference>
<dbReference type="Pfam" id="PF21071">
    <property type="entry name" value="LARP1_HEAT"/>
    <property type="match status" value="1"/>
</dbReference>
<dbReference type="AlphaFoldDB" id="A0A2Z7CCK0"/>
<dbReference type="PANTHER" id="PTHR22792:SF101">
    <property type="entry name" value="LA-RELATED PROTEIN 1A"/>
    <property type="match status" value="1"/>
</dbReference>
<dbReference type="InterPro" id="IPR036390">
    <property type="entry name" value="WH_DNA-bd_sf"/>
</dbReference>
<dbReference type="GO" id="GO:1990904">
    <property type="term" value="C:ribonucleoprotein complex"/>
    <property type="evidence" value="ECO:0007669"/>
    <property type="project" value="UniProtKB-KW"/>
</dbReference>
<dbReference type="Proteomes" id="UP000250235">
    <property type="component" value="Unassembled WGS sequence"/>
</dbReference>
<keyword evidence="4" id="KW-1133">Transmembrane helix</keyword>
<evidence type="ECO:0000313" key="6">
    <source>
        <dbReference type="EMBL" id="KZV44433.1"/>
    </source>
</evidence>
<feature type="compositionally biased region" description="Polar residues" evidence="3">
    <location>
        <begin position="16"/>
        <end position="28"/>
    </location>
</feature>